<feature type="domain" description="Septum formation inhibitor MinC C-terminal" evidence="7">
    <location>
        <begin position="108"/>
        <end position="207"/>
    </location>
</feature>
<dbReference type="PATRIC" id="fig|1396.419.peg.432"/>
<keyword evidence="3 6" id="KW-0717">Septation</keyword>
<dbReference type="SUPFAM" id="SSF63848">
    <property type="entry name" value="Cell-division inhibitor MinC, C-terminal domain"/>
    <property type="match status" value="1"/>
</dbReference>
<evidence type="ECO:0000256" key="4">
    <source>
        <dbReference type="ARBA" id="ARBA00023306"/>
    </source>
</evidence>
<evidence type="ECO:0000313" key="11">
    <source>
        <dbReference type="EMBL" id="UYW70218.1"/>
    </source>
</evidence>
<evidence type="ECO:0000259" key="8">
    <source>
        <dbReference type="Pfam" id="PF22642"/>
    </source>
</evidence>
<dbReference type="InterPro" id="IPR013033">
    <property type="entry name" value="MinC"/>
</dbReference>
<feature type="domain" description="Septum site-determining protein MinC N-terminal" evidence="8">
    <location>
        <begin position="9"/>
        <end position="86"/>
    </location>
</feature>
<evidence type="ECO:0000313" key="9">
    <source>
        <dbReference type="EMBL" id="KXY04875.1"/>
    </source>
</evidence>
<dbReference type="FunFam" id="3.30.160.540:FF:000001">
    <property type="entry name" value="Probable septum site-determining protein MinC"/>
    <property type="match status" value="1"/>
</dbReference>
<dbReference type="InterPro" id="IPR005526">
    <property type="entry name" value="Septum_form_inhib_MinC_C"/>
</dbReference>
<dbReference type="HAMAP" id="MF_00267">
    <property type="entry name" value="MinC"/>
    <property type="match status" value="1"/>
</dbReference>
<dbReference type="Gene3D" id="2.160.20.70">
    <property type="match status" value="1"/>
</dbReference>
<reference evidence="11" key="3">
    <citation type="submission" date="2023-02" db="EMBL/GenBank/DDBJ databases">
        <title>Complete Genome Sequence of Bacillus cereus sensu lato isolate BC38B from pepper closely related to the Bacillus anthracis clade.</title>
        <authorList>
            <person name="Abdelli M."/>
            <person name="Cerar Kisek T."/>
            <person name="Falaise C."/>
            <person name="Cumont A."/>
            <person name="Giraud M."/>
            <person name="Chatoux J."/>
            <person name="Rogee S."/>
            <person name="Dadvisard M."/>
            <person name="Larigauderie G."/>
            <person name="Raynaud F."/>
            <person name="Godic Torkar K."/>
            <person name="Ramisse V."/>
        </authorList>
    </citation>
    <scope>NUCLEOTIDE SEQUENCE</scope>
    <source>
        <strain evidence="11">BC38B</strain>
    </source>
</reference>
<dbReference type="Proteomes" id="UP000613452">
    <property type="component" value="Unassembled WGS sequence"/>
</dbReference>
<evidence type="ECO:0000259" key="7">
    <source>
        <dbReference type="Pfam" id="PF03775"/>
    </source>
</evidence>
<evidence type="ECO:0000256" key="6">
    <source>
        <dbReference type="HAMAP-Rule" id="MF_00267"/>
    </source>
</evidence>
<dbReference type="InterPro" id="IPR055219">
    <property type="entry name" value="MinC_N_1"/>
</dbReference>
<protein>
    <recommendedName>
        <fullName evidence="6">Probable septum site-determining protein MinC</fullName>
    </recommendedName>
</protein>
<dbReference type="AlphaFoldDB" id="A0A063CQS6"/>
<name>A0A063CQS6_BACCE</name>
<keyword evidence="2 6" id="KW-0132">Cell division</keyword>
<dbReference type="GeneID" id="93006651"/>
<reference evidence="10 13" key="2">
    <citation type="submission" date="2020-12" db="EMBL/GenBank/DDBJ databases">
        <title>Genome assembly for a thermostable protease producing Bacillus cereus MAKP1 strain isolated from chicken gut.</title>
        <authorList>
            <person name="Malaviya A."/>
        </authorList>
    </citation>
    <scope>NUCLEOTIDE SEQUENCE [LARGE SCALE GENOMIC DNA]</scope>
    <source>
        <strain evidence="10 13">MAKP1</strain>
    </source>
</reference>
<dbReference type="FunFam" id="2.160.20.70:FF:000003">
    <property type="entry name" value="Probable septum site-determining protein MinC"/>
    <property type="match status" value="1"/>
</dbReference>
<dbReference type="GO" id="GO:0000917">
    <property type="term" value="P:division septum assembly"/>
    <property type="evidence" value="ECO:0007669"/>
    <property type="project" value="UniProtKB-KW"/>
</dbReference>
<evidence type="ECO:0000256" key="2">
    <source>
        <dbReference type="ARBA" id="ARBA00022618"/>
    </source>
</evidence>
<dbReference type="GO" id="GO:1901891">
    <property type="term" value="P:regulation of cell septum assembly"/>
    <property type="evidence" value="ECO:0007669"/>
    <property type="project" value="InterPro"/>
</dbReference>
<accession>A0A063CQS6</accession>
<dbReference type="Proteomes" id="UP000075591">
    <property type="component" value="Unassembled WGS sequence"/>
</dbReference>
<dbReference type="Gene3D" id="3.30.160.540">
    <property type="match status" value="1"/>
</dbReference>
<dbReference type="GO" id="GO:0000902">
    <property type="term" value="P:cell morphogenesis"/>
    <property type="evidence" value="ECO:0007669"/>
    <property type="project" value="InterPro"/>
</dbReference>
<evidence type="ECO:0000256" key="5">
    <source>
        <dbReference type="ARBA" id="ARBA00046874"/>
    </source>
</evidence>
<dbReference type="PANTHER" id="PTHR34108:SF1">
    <property type="entry name" value="SEPTUM SITE-DETERMINING PROTEIN MINC"/>
    <property type="match status" value="1"/>
</dbReference>
<gene>
    <name evidence="6 9" type="primary">minC</name>
    <name evidence="9" type="ORF">AT274_17990</name>
    <name evidence="10" type="ORF">JCR31_05295</name>
    <name evidence="11" type="ORF">OK229_04775</name>
</gene>
<keyword evidence="4 6" id="KW-0131">Cell cycle</keyword>
<reference evidence="9 12" key="1">
    <citation type="submission" date="2015-12" db="EMBL/GenBank/DDBJ databases">
        <title>Bacillus cereus Group isolate.</title>
        <authorList>
            <person name="Kovac J."/>
        </authorList>
    </citation>
    <scope>NUCLEOTIDE SEQUENCE [LARGE SCALE GENOMIC DNA]</scope>
    <source>
        <strain evidence="9 12">FSL W8-0275</strain>
    </source>
</reference>
<dbReference type="EMBL" id="LOMT01000001">
    <property type="protein sequence ID" value="KXY04875.1"/>
    <property type="molecule type" value="Genomic_DNA"/>
</dbReference>
<dbReference type="PANTHER" id="PTHR34108">
    <property type="entry name" value="SEPTUM SITE-DETERMINING PROTEIN MINC"/>
    <property type="match status" value="1"/>
</dbReference>
<comment type="function">
    <text evidence="6">Cell division inhibitor that blocks the formation of polar Z ring septums. Rapidly oscillates between the poles of the cell to destabilize FtsZ filaments that have formed before they mature into polar Z rings. Prevents FtsZ polymerization.</text>
</comment>
<dbReference type="OMA" id="EMECAYI"/>
<proteinExistence type="inferred from homology"/>
<evidence type="ECO:0000313" key="10">
    <source>
        <dbReference type="EMBL" id="MBK1607321.1"/>
    </source>
</evidence>
<organism evidence="9 12">
    <name type="scientific">Bacillus cereus</name>
    <dbReference type="NCBI Taxonomy" id="1396"/>
    <lineage>
        <taxon>Bacteria</taxon>
        <taxon>Bacillati</taxon>
        <taxon>Bacillota</taxon>
        <taxon>Bacilli</taxon>
        <taxon>Bacillales</taxon>
        <taxon>Bacillaceae</taxon>
        <taxon>Bacillus</taxon>
        <taxon>Bacillus cereus group</taxon>
    </lineage>
</organism>
<dbReference type="InterPro" id="IPR036145">
    <property type="entry name" value="MinC_C_sf"/>
</dbReference>
<dbReference type="InterPro" id="IPR016098">
    <property type="entry name" value="CAP/MinC_C"/>
</dbReference>
<comment type="similarity">
    <text evidence="1 6">Belongs to the MinC family.</text>
</comment>
<sequence length="228" mass="25229">MEEKKQQNVTIKGTKDGITLHLDDCCSFSELLKELDEKLSTHYYDGDGRSLIEVHVKVGNRYLTEVQQEEIRTLIRNKKNLVVDSIESDVITKEEAIAWKEETEIVPISKIVRSGQVLHVKGNLLLIGDVNPGGTVIAGGNIFVVGSLRGIAHAGYYGDSDAVIAASVMNPMQLRISDVAMRAPEEKEDGAEAAECAYINENNHIVVDRLQLLTHLRPNLTKLERGIV</sequence>
<dbReference type="KEGG" id="bcef:BcrFT9_03515"/>
<comment type="subunit">
    <text evidence="5 6">Interacts with MinD and FtsZ.</text>
</comment>
<dbReference type="EMBL" id="JAEFBZ010000001">
    <property type="protein sequence ID" value="MBK1607321.1"/>
    <property type="molecule type" value="Genomic_DNA"/>
</dbReference>
<dbReference type="SMR" id="A0A063CQS6"/>
<dbReference type="Pfam" id="PF03775">
    <property type="entry name" value="MinC_C"/>
    <property type="match status" value="1"/>
</dbReference>
<evidence type="ECO:0000313" key="12">
    <source>
        <dbReference type="Proteomes" id="UP000075591"/>
    </source>
</evidence>
<dbReference type="Proteomes" id="UP001163707">
    <property type="component" value="Chromosome"/>
</dbReference>
<dbReference type="Pfam" id="PF22642">
    <property type="entry name" value="MinC_N_1"/>
    <property type="match status" value="1"/>
</dbReference>
<dbReference type="eggNOG" id="COG0850">
    <property type="taxonomic scope" value="Bacteria"/>
</dbReference>
<dbReference type="EMBL" id="CP109872">
    <property type="protein sequence ID" value="UYW70218.1"/>
    <property type="molecule type" value="Genomic_DNA"/>
</dbReference>
<dbReference type="RefSeq" id="WP_000391517.1">
    <property type="nucleotide sequence ID" value="NZ_AP022857.1"/>
</dbReference>
<dbReference type="NCBIfam" id="TIGR01222">
    <property type="entry name" value="minC"/>
    <property type="match status" value="1"/>
</dbReference>
<evidence type="ECO:0000256" key="1">
    <source>
        <dbReference type="ARBA" id="ARBA00006291"/>
    </source>
</evidence>
<evidence type="ECO:0000313" key="13">
    <source>
        <dbReference type="Proteomes" id="UP000613452"/>
    </source>
</evidence>
<evidence type="ECO:0000256" key="3">
    <source>
        <dbReference type="ARBA" id="ARBA00023210"/>
    </source>
</evidence>